<accession>R7ZSI5</accession>
<dbReference type="AlphaFoldDB" id="R7ZSI5"/>
<dbReference type="Pfam" id="PF11009">
    <property type="entry name" value="BrxC"/>
    <property type="match status" value="1"/>
</dbReference>
<dbReference type="OrthoDB" id="677051at2"/>
<dbReference type="Proteomes" id="UP000013909">
    <property type="component" value="Unassembled WGS sequence"/>
</dbReference>
<comment type="caution">
    <text evidence="1">The sequence shown here is derived from an EMBL/GenBank/DDBJ whole genome shotgun (WGS) entry which is preliminary data.</text>
</comment>
<name>R7ZSI5_9BACT</name>
<evidence type="ECO:0000313" key="1">
    <source>
        <dbReference type="EMBL" id="EON77013.1"/>
    </source>
</evidence>
<protein>
    <submittedName>
        <fullName evidence="1">General stress protein</fullName>
    </submittedName>
</protein>
<evidence type="ECO:0000313" key="2">
    <source>
        <dbReference type="Proteomes" id="UP000013909"/>
    </source>
</evidence>
<organism evidence="1 2">
    <name type="scientific">Lunatimonas lonarensis</name>
    <dbReference type="NCBI Taxonomy" id="1232681"/>
    <lineage>
        <taxon>Bacteria</taxon>
        <taxon>Pseudomonadati</taxon>
        <taxon>Bacteroidota</taxon>
        <taxon>Cytophagia</taxon>
        <taxon>Cytophagales</taxon>
        <taxon>Cyclobacteriaceae</taxon>
    </lineage>
</organism>
<proteinExistence type="predicted"/>
<dbReference type="InterPro" id="IPR022551">
    <property type="entry name" value="BrxC"/>
</dbReference>
<reference evidence="1 2" key="1">
    <citation type="submission" date="2013-02" db="EMBL/GenBank/DDBJ databases">
        <title>A novel strain isolated from Lonar lake, Maharashtra, India.</title>
        <authorList>
            <person name="Singh A."/>
        </authorList>
    </citation>
    <scope>NUCLEOTIDE SEQUENCE [LARGE SCALE GENOMIC DNA]</scope>
    <source>
        <strain evidence="1 2">AK24</strain>
    </source>
</reference>
<gene>
    <name evidence="1" type="ORF">ADIS_2462</name>
</gene>
<dbReference type="NCBIfam" id="TIGR04019">
    <property type="entry name" value="B_thiol_YtxJ"/>
    <property type="match status" value="1"/>
</dbReference>
<dbReference type="SUPFAM" id="SSF52833">
    <property type="entry name" value="Thioredoxin-like"/>
    <property type="match status" value="1"/>
</dbReference>
<dbReference type="RefSeq" id="WP_010854598.1">
    <property type="nucleotide sequence ID" value="NZ_AQHR01000068.1"/>
</dbReference>
<dbReference type="InterPro" id="IPR036249">
    <property type="entry name" value="Thioredoxin-like_sf"/>
</dbReference>
<dbReference type="EMBL" id="AQHR01000068">
    <property type="protein sequence ID" value="EON77013.1"/>
    <property type="molecule type" value="Genomic_DNA"/>
</dbReference>
<dbReference type="STRING" id="1232681.ADIS_2462"/>
<keyword evidence="2" id="KW-1185">Reference proteome</keyword>
<dbReference type="Gene3D" id="3.40.30.10">
    <property type="entry name" value="Glutaredoxin"/>
    <property type="match status" value="1"/>
</dbReference>
<sequence length="112" mass="12980">MSWKKLEEITQIDQLIEESKTRPVVVFKHSTRCSISSMAWNRITRSWKDEDSQKVEPYYLDLIAYRAISDAIASRFAVPHASPQVILIKNGEAVYDTSHMGINYEELMDRSN</sequence>